<organism evidence="4 5">
    <name type="scientific">Cysteiniphilum litorale</name>
    <dbReference type="NCBI Taxonomy" id="2056700"/>
    <lineage>
        <taxon>Bacteria</taxon>
        <taxon>Pseudomonadati</taxon>
        <taxon>Pseudomonadota</taxon>
        <taxon>Gammaproteobacteria</taxon>
        <taxon>Thiotrichales</taxon>
        <taxon>Fastidiosibacteraceae</taxon>
        <taxon>Cysteiniphilum</taxon>
    </lineage>
</organism>
<dbReference type="AlphaFoldDB" id="A0A8J3E682"/>
<protein>
    <recommendedName>
        <fullName evidence="6">Right handed beta helix domain-containing protein</fullName>
    </recommendedName>
</protein>
<feature type="chain" id="PRO_5035316020" description="Right handed beta helix domain-containing protein" evidence="3">
    <location>
        <begin position="22"/>
        <end position="323"/>
    </location>
</feature>
<dbReference type="PANTHER" id="PTHR42970:SF1">
    <property type="entry name" value="PECTATE LYASE C-RELATED"/>
    <property type="match status" value="1"/>
</dbReference>
<proteinExistence type="predicted"/>
<dbReference type="EMBL" id="BMJS01000001">
    <property type="protein sequence ID" value="GGF87937.1"/>
    <property type="molecule type" value="Genomic_DNA"/>
</dbReference>
<dbReference type="GO" id="GO:0016829">
    <property type="term" value="F:lyase activity"/>
    <property type="evidence" value="ECO:0007669"/>
    <property type="project" value="UniProtKB-KW"/>
</dbReference>
<reference evidence="4" key="1">
    <citation type="journal article" date="2014" name="Int. J. Syst. Evol. Microbiol.">
        <title>Complete genome sequence of Corynebacterium casei LMG S-19264T (=DSM 44701T), isolated from a smear-ripened cheese.</title>
        <authorList>
            <consortium name="US DOE Joint Genome Institute (JGI-PGF)"/>
            <person name="Walter F."/>
            <person name="Albersmeier A."/>
            <person name="Kalinowski J."/>
            <person name="Ruckert C."/>
        </authorList>
    </citation>
    <scope>NUCLEOTIDE SEQUENCE</scope>
    <source>
        <strain evidence="4">CGMCC 1.15758</strain>
    </source>
</reference>
<keyword evidence="1" id="KW-0479">Metal-binding</keyword>
<dbReference type="InterPro" id="IPR052063">
    <property type="entry name" value="Polysaccharide_Lyase_1"/>
</dbReference>
<feature type="signal peptide" evidence="3">
    <location>
        <begin position="1"/>
        <end position="21"/>
    </location>
</feature>
<keyword evidence="3" id="KW-0732">Signal</keyword>
<dbReference type="InterPro" id="IPR012334">
    <property type="entry name" value="Pectin_lyas_fold"/>
</dbReference>
<sequence>MRIILATLSVLYCFFSQNGYSAINLSTVYVTNLNDSGIGSLREALIFGNRNIVFKTQGTIKLNTPIVIKDLAYINLAFPEDTQIENQGIYISNSHNINLTNLRIRFAAKYGLLITNGAHDIVVDHASIENSSQSDVEFGKNIDINNSSYNITIRNSIIAYAIEGVDVLNIKYKGMLVTDNNMVPAPTKITLFNNLFYNNFQRSPQFSNPGELNMSNNVIYGWGSYGTRVRNKAISTLSDNLYLNPQRPNKEKDALILAEGTTNVLVGNMILKNQGFECVALDQSPNDKTCSLLQRNKDSYGALPRDAFDNIIMTDALQALPAL</sequence>
<accession>A0A8J3E682</accession>
<evidence type="ECO:0000256" key="1">
    <source>
        <dbReference type="ARBA" id="ARBA00022723"/>
    </source>
</evidence>
<dbReference type="InterPro" id="IPR006626">
    <property type="entry name" value="PbH1"/>
</dbReference>
<dbReference type="Proteomes" id="UP000636949">
    <property type="component" value="Unassembled WGS sequence"/>
</dbReference>
<dbReference type="SUPFAM" id="SSF51126">
    <property type="entry name" value="Pectin lyase-like"/>
    <property type="match status" value="1"/>
</dbReference>
<dbReference type="SMART" id="SM00710">
    <property type="entry name" value="PbH1"/>
    <property type="match status" value="4"/>
</dbReference>
<dbReference type="InterPro" id="IPR011050">
    <property type="entry name" value="Pectin_lyase_fold/virulence"/>
</dbReference>
<dbReference type="Gene3D" id="2.160.20.10">
    <property type="entry name" value="Single-stranded right-handed beta-helix, Pectin lyase-like"/>
    <property type="match status" value="1"/>
</dbReference>
<evidence type="ECO:0000313" key="4">
    <source>
        <dbReference type="EMBL" id="GGF87937.1"/>
    </source>
</evidence>
<comment type="caution">
    <text evidence="4">The sequence shown here is derived from an EMBL/GenBank/DDBJ whole genome shotgun (WGS) entry which is preliminary data.</text>
</comment>
<name>A0A8J3E682_9GAMM</name>
<dbReference type="OrthoDB" id="8737820at2"/>
<dbReference type="RefSeq" id="WP_117001247.1">
    <property type="nucleotide sequence ID" value="NZ_BMJS01000001.1"/>
</dbReference>
<dbReference type="PANTHER" id="PTHR42970">
    <property type="entry name" value="PECTATE LYASE C-RELATED"/>
    <property type="match status" value="1"/>
</dbReference>
<keyword evidence="2" id="KW-0325">Glycoprotein</keyword>
<reference evidence="4" key="2">
    <citation type="submission" date="2020-09" db="EMBL/GenBank/DDBJ databases">
        <authorList>
            <person name="Sun Q."/>
            <person name="Zhou Y."/>
        </authorList>
    </citation>
    <scope>NUCLEOTIDE SEQUENCE</scope>
    <source>
        <strain evidence="4">CGMCC 1.15758</strain>
    </source>
</reference>
<evidence type="ECO:0000313" key="5">
    <source>
        <dbReference type="Proteomes" id="UP000636949"/>
    </source>
</evidence>
<evidence type="ECO:0008006" key="6">
    <source>
        <dbReference type="Google" id="ProtNLM"/>
    </source>
</evidence>
<keyword evidence="5" id="KW-1185">Reference proteome</keyword>
<evidence type="ECO:0000256" key="2">
    <source>
        <dbReference type="ARBA" id="ARBA00023180"/>
    </source>
</evidence>
<evidence type="ECO:0000256" key="3">
    <source>
        <dbReference type="SAM" id="SignalP"/>
    </source>
</evidence>
<gene>
    <name evidence="4" type="ORF">GCM10010995_01450</name>
</gene>
<dbReference type="GO" id="GO:0046872">
    <property type="term" value="F:metal ion binding"/>
    <property type="evidence" value="ECO:0007669"/>
    <property type="project" value="UniProtKB-KW"/>
</dbReference>